<accession>A0AAV9UHC7</accession>
<gene>
    <name evidence="14" type="ORF">TWF696_008929</name>
</gene>
<feature type="domain" description="CBM1" evidence="13">
    <location>
        <begin position="295"/>
        <end position="331"/>
    </location>
</feature>
<keyword evidence="10" id="KW-0136">Cellulose degradation</keyword>
<evidence type="ECO:0000256" key="11">
    <source>
        <dbReference type="SAM" id="MobiDB-lite"/>
    </source>
</evidence>
<comment type="subcellular location">
    <subcellularLocation>
        <location evidence="2 10">Secreted</location>
    </subcellularLocation>
</comment>
<dbReference type="GO" id="GO:0008810">
    <property type="term" value="F:cellulase activity"/>
    <property type="evidence" value="ECO:0007669"/>
    <property type="project" value="UniProtKB-UniRule"/>
</dbReference>
<keyword evidence="4" id="KW-0479">Metal-binding</keyword>
<feature type="region of interest" description="Disordered" evidence="11">
    <location>
        <begin position="239"/>
        <end position="291"/>
    </location>
</feature>
<dbReference type="GO" id="GO:0030245">
    <property type="term" value="P:cellulose catabolic process"/>
    <property type="evidence" value="ECO:0007669"/>
    <property type="project" value="UniProtKB-UniRule"/>
</dbReference>
<dbReference type="InterPro" id="IPR035971">
    <property type="entry name" value="CBD_sf"/>
</dbReference>
<evidence type="ECO:0000259" key="13">
    <source>
        <dbReference type="PROSITE" id="PS51164"/>
    </source>
</evidence>
<feature type="chain" id="PRO_5043720912" description="AA9 family lytic polysaccharide monooxygenase" evidence="12">
    <location>
        <begin position="17"/>
        <end position="332"/>
    </location>
</feature>
<dbReference type="Proteomes" id="UP001375240">
    <property type="component" value="Unassembled WGS sequence"/>
</dbReference>
<dbReference type="CDD" id="cd21175">
    <property type="entry name" value="LPMO_AA9"/>
    <property type="match status" value="1"/>
</dbReference>
<dbReference type="Pfam" id="PF03443">
    <property type="entry name" value="AA9"/>
    <property type="match status" value="1"/>
</dbReference>
<dbReference type="PROSITE" id="PS00562">
    <property type="entry name" value="CBM1_1"/>
    <property type="match status" value="1"/>
</dbReference>
<evidence type="ECO:0000256" key="9">
    <source>
        <dbReference type="ARBA" id="ARBA00023157"/>
    </source>
</evidence>
<evidence type="ECO:0000256" key="4">
    <source>
        <dbReference type="ARBA" id="ARBA00022723"/>
    </source>
</evidence>
<dbReference type="GO" id="GO:0030248">
    <property type="term" value="F:cellulose binding"/>
    <property type="evidence" value="ECO:0007669"/>
    <property type="project" value="UniProtKB-UniRule"/>
</dbReference>
<keyword evidence="15" id="KW-1185">Reference proteome</keyword>
<keyword evidence="3 10" id="KW-0964">Secreted</keyword>
<evidence type="ECO:0000313" key="14">
    <source>
        <dbReference type="EMBL" id="KAK6340604.1"/>
    </source>
</evidence>
<evidence type="ECO:0000256" key="7">
    <source>
        <dbReference type="ARBA" id="ARBA00023008"/>
    </source>
</evidence>
<dbReference type="Gene3D" id="2.70.50.70">
    <property type="match status" value="1"/>
</dbReference>
<keyword evidence="10" id="KW-0119">Carbohydrate metabolism</keyword>
<dbReference type="SMART" id="SM00236">
    <property type="entry name" value="fCBD"/>
    <property type="match status" value="1"/>
</dbReference>
<evidence type="ECO:0000256" key="5">
    <source>
        <dbReference type="ARBA" id="ARBA00022729"/>
    </source>
</evidence>
<evidence type="ECO:0000256" key="1">
    <source>
        <dbReference type="ARBA" id="ARBA00001973"/>
    </source>
</evidence>
<dbReference type="EC" id="1.14.99.56" evidence="10"/>
<dbReference type="InterPro" id="IPR000254">
    <property type="entry name" value="CBD"/>
</dbReference>
<comment type="cofactor">
    <cofactor evidence="1">
        <name>Cu(2+)</name>
        <dbReference type="ChEBI" id="CHEBI:29036"/>
    </cofactor>
</comment>
<comment type="catalytic activity">
    <reaction evidence="10">
        <text>[(1-&gt;4)-beta-D-glucosyl]n+m + reduced acceptor + O2 = 4-dehydro-beta-D-glucosyl-[(1-&gt;4)-beta-D-glucosyl]n-1 + [(1-&gt;4)-beta-D-glucosyl]m + acceptor + H2O.</text>
        <dbReference type="EC" id="1.14.99.56"/>
    </reaction>
</comment>
<keyword evidence="8" id="KW-0503">Monooxygenase</keyword>
<dbReference type="InterPro" id="IPR049892">
    <property type="entry name" value="AA9"/>
</dbReference>
<comment type="domain">
    <text evidence="10">Has a modular structure: an endo-beta-1,4-glucanase catalytic module at the N-terminus, a linker rich in serines and threonines, and a C-terminal carbohydrate-binding module (CBM).</text>
</comment>
<evidence type="ECO:0000256" key="12">
    <source>
        <dbReference type="SAM" id="SignalP"/>
    </source>
</evidence>
<proteinExistence type="predicted"/>
<evidence type="ECO:0000256" key="6">
    <source>
        <dbReference type="ARBA" id="ARBA00023002"/>
    </source>
</evidence>
<sequence length="332" mass="34211">MKYLAAVALLASTVSAHGGVSSYQSGSTTWPGWSPYNSPSGQSSIERQYSSYDPLLIADLSKINIICNNAGATGTGKTATIAAGSQLTAYWAQWTHAEGCVMVYMAKCPSGGCNSWTGTGANWFKINQVGLISGTMGHGTWGAGQVLDTLKWTVTIPAALPSGEYLIRHELLALHQANNPQFYPECAQLTITGGGNGVPGPLVDLQKAYSGSDPSVNVDIYIADAAKTTYTCPGPAVWTGGSSGGGPSTTASRTTLVTTTRTTTPATTTASRTTTTTSRTTTTTSRTTTPGNNGCTVGAWGQCGGVGWTGCTNCAGGTTCKALNDYYSQCVS</sequence>
<reference evidence="14 15" key="1">
    <citation type="submission" date="2019-10" db="EMBL/GenBank/DDBJ databases">
        <authorList>
            <person name="Palmer J.M."/>
        </authorList>
    </citation>
    <scope>NUCLEOTIDE SEQUENCE [LARGE SCALE GENOMIC DNA]</scope>
    <source>
        <strain evidence="14 15">TWF696</strain>
    </source>
</reference>
<dbReference type="AlphaFoldDB" id="A0AAV9UHC7"/>
<feature type="compositionally biased region" description="Low complexity" evidence="11">
    <location>
        <begin position="248"/>
        <end position="289"/>
    </location>
</feature>
<feature type="signal peptide" evidence="12">
    <location>
        <begin position="1"/>
        <end position="16"/>
    </location>
</feature>
<dbReference type="GO" id="GO:0046872">
    <property type="term" value="F:metal ion binding"/>
    <property type="evidence" value="ECO:0007669"/>
    <property type="project" value="UniProtKB-KW"/>
</dbReference>
<name>A0AAV9UHC7_9PEZI</name>
<comment type="function">
    <text evidence="10">Lytic polysaccharide monooxygenase (LMPO) that depolymerizes crystalline and amorphous polysaccharides via the oxidation of scissile alpha- or beta-(1-4)-glycosidic bonds, yielding C1 and/or C4 oxidation products. Catalysis by LPMOs requires the reduction of the active-site copper from Cu(II) to Cu(I) by a reducing agent and H(2)O(2) or O(2) as a cosubstrate.</text>
</comment>
<dbReference type="Pfam" id="PF00734">
    <property type="entry name" value="CBM_1"/>
    <property type="match status" value="1"/>
</dbReference>
<evidence type="ECO:0000313" key="15">
    <source>
        <dbReference type="Proteomes" id="UP001375240"/>
    </source>
</evidence>
<comment type="caution">
    <text evidence="14">The sequence shown here is derived from an EMBL/GenBank/DDBJ whole genome shotgun (WGS) entry which is preliminary data.</text>
</comment>
<dbReference type="GO" id="GO:0004497">
    <property type="term" value="F:monooxygenase activity"/>
    <property type="evidence" value="ECO:0007669"/>
    <property type="project" value="UniProtKB-KW"/>
</dbReference>
<dbReference type="SUPFAM" id="SSF57180">
    <property type="entry name" value="Cellulose-binding domain"/>
    <property type="match status" value="1"/>
</dbReference>
<evidence type="ECO:0000256" key="10">
    <source>
        <dbReference type="RuleBase" id="RU368122"/>
    </source>
</evidence>
<evidence type="ECO:0000256" key="3">
    <source>
        <dbReference type="ARBA" id="ARBA00022525"/>
    </source>
</evidence>
<keyword evidence="6" id="KW-0560">Oxidoreductase</keyword>
<dbReference type="PROSITE" id="PS51164">
    <property type="entry name" value="CBM1_2"/>
    <property type="match status" value="1"/>
</dbReference>
<dbReference type="InterPro" id="IPR005103">
    <property type="entry name" value="AA9_LPMO"/>
</dbReference>
<organism evidence="14 15">
    <name type="scientific">Orbilia brochopaga</name>
    <dbReference type="NCBI Taxonomy" id="3140254"/>
    <lineage>
        <taxon>Eukaryota</taxon>
        <taxon>Fungi</taxon>
        <taxon>Dikarya</taxon>
        <taxon>Ascomycota</taxon>
        <taxon>Pezizomycotina</taxon>
        <taxon>Orbiliomycetes</taxon>
        <taxon>Orbiliales</taxon>
        <taxon>Orbiliaceae</taxon>
        <taxon>Orbilia</taxon>
    </lineage>
</organism>
<evidence type="ECO:0000256" key="8">
    <source>
        <dbReference type="ARBA" id="ARBA00023033"/>
    </source>
</evidence>
<keyword evidence="7" id="KW-0186">Copper</keyword>
<dbReference type="GO" id="GO:0005576">
    <property type="term" value="C:extracellular region"/>
    <property type="evidence" value="ECO:0007669"/>
    <property type="project" value="UniProtKB-SubCell"/>
</dbReference>
<keyword evidence="9 10" id="KW-1015">Disulfide bond</keyword>
<protein>
    <recommendedName>
        <fullName evidence="10">AA9 family lytic polysaccharide monooxygenase</fullName>
        <ecNumber evidence="10">1.14.99.56</ecNumber>
    </recommendedName>
    <alternativeName>
        <fullName evidence="10">Endo-beta-1,4-glucanase</fullName>
    </alternativeName>
    <alternativeName>
        <fullName evidence="10">Glycosyl hydrolase 61 family protein</fullName>
    </alternativeName>
</protein>
<dbReference type="EMBL" id="JAVHNQ010000008">
    <property type="protein sequence ID" value="KAK6340604.1"/>
    <property type="molecule type" value="Genomic_DNA"/>
</dbReference>
<dbReference type="PANTHER" id="PTHR33353">
    <property type="entry name" value="PUTATIVE (AFU_ORTHOLOGUE AFUA_1G12560)-RELATED"/>
    <property type="match status" value="1"/>
</dbReference>
<keyword evidence="5 12" id="KW-0732">Signal</keyword>
<dbReference type="PANTHER" id="PTHR33353:SF19">
    <property type="entry name" value="GLYCOSYLHYDROLASE FAMILY 61-8 PROTEIN"/>
    <property type="match status" value="1"/>
</dbReference>
<keyword evidence="10" id="KW-0624">Polysaccharide degradation</keyword>
<evidence type="ECO:0000256" key="2">
    <source>
        <dbReference type="ARBA" id="ARBA00004613"/>
    </source>
</evidence>